<sequence length="359" mass="40096">MFKKIFLFLFVFILVISLFLAFLFLRAHKNTVEYYPDPPFDPGKNNYLLESEWIHKESLNQPYGIAIDTSGFVYTGTADHKIVRIRTNEKVETYATLAGRPLGMVFDSSGNLLVCVEEVGIVEIRKDGSQRILISKLPDGSPLRFPHGIDITKNGKIYFTVSSRSHSFKDSFLEELTSQPDGMILTADKNSNSLEILNEGLFYPTGIALSFNEQFLLVSEPFHHRISSVPLFGLKKGVEKFFLTNIPGLPALITGNSGSFWIGIPYFRNEVLDRIQEYPEIKNLLSGLPSFLFAKSTPRGLVFALNDFGDITANYQDLSGSSIAGITAVLNHGGNIYLVSSTIGKIAKMKPIVEEIQFF</sequence>
<dbReference type="PANTHER" id="PTHR10426">
    <property type="entry name" value="STRICTOSIDINE SYNTHASE-RELATED"/>
    <property type="match status" value="1"/>
</dbReference>
<comment type="caution">
    <text evidence="5">The sequence shown here is derived from an EMBL/GenBank/DDBJ whole genome shotgun (WGS) entry which is preliminary data.</text>
</comment>
<keyword evidence="3" id="KW-0325">Glycoprotein</keyword>
<gene>
    <name evidence="5" type="ORF">LEP1GSC194_1072</name>
</gene>
<evidence type="ECO:0000256" key="1">
    <source>
        <dbReference type="ARBA" id="ARBA00009191"/>
    </source>
</evidence>
<dbReference type="Pfam" id="PF03088">
    <property type="entry name" value="Str_synth"/>
    <property type="match status" value="1"/>
</dbReference>
<evidence type="ECO:0000256" key="2">
    <source>
        <dbReference type="ARBA" id="ARBA00022553"/>
    </source>
</evidence>
<reference evidence="5 6" key="1">
    <citation type="submission" date="2013-01" db="EMBL/GenBank/DDBJ databases">
        <authorList>
            <person name="Harkins D.M."/>
            <person name="Durkin A.S."/>
            <person name="Brinkac L.M."/>
            <person name="Haft D.H."/>
            <person name="Selengut J.D."/>
            <person name="Sanka R."/>
            <person name="DePew J."/>
            <person name="Purushe J."/>
            <person name="Galloway R.L."/>
            <person name="Vinetz J.M."/>
            <person name="Sutton G.G."/>
            <person name="Nierman W.C."/>
            <person name="Fouts D.E."/>
        </authorList>
    </citation>
    <scope>NUCLEOTIDE SEQUENCE [LARGE SCALE GENOMIC DNA]</scope>
    <source>
        <strain evidence="5 6">79601</strain>
    </source>
</reference>
<dbReference type="Gene3D" id="2.120.10.30">
    <property type="entry name" value="TolB, C-terminal domain"/>
    <property type="match status" value="1"/>
</dbReference>
<dbReference type="PATRIC" id="fig|1218565.3.peg.4519"/>
<dbReference type="Proteomes" id="UP000011988">
    <property type="component" value="Unassembled WGS sequence"/>
</dbReference>
<evidence type="ECO:0000313" key="5">
    <source>
        <dbReference type="EMBL" id="EMJ90669.1"/>
    </source>
</evidence>
<evidence type="ECO:0000256" key="3">
    <source>
        <dbReference type="ARBA" id="ARBA00023180"/>
    </source>
</evidence>
<dbReference type="AlphaFoldDB" id="M6CG01"/>
<protein>
    <submittedName>
        <fullName evidence="5">Strictosidine synthase</fullName>
    </submittedName>
</protein>
<proteinExistence type="inferred from homology"/>
<dbReference type="InterPro" id="IPR011042">
    <property type="entry name" value="6-blade_b-propeller_TolB-like"/>
</dbReference>
<dbReference type="GO" id="GO:0016787">
    <property type="term" value="F:hydrolase activity"/>
    <property type="evidence" value="ECO:0007669"/>
    <property type="project" value="TreeGrafter"/>
</dbReference>
<evidence type="ECO:0000313" key="6">
    <source>
        <dbReference type="Proteomes" id="UP000011988"/>
    </source>
</evidence>
<name>M6CG01_9LEPT</name>
<evidence type="ECO:0000259" key="4">
    <source>
        <dbReference type="Pfam" id="PF03088"/>
    </source>
</evidence>
<comment type="similarity">
    <text evidence="1">Belongs to the strictosidine synthase family.</text>
</comment>
<dbReference type="SUPFAM" id="SSF63829">
    <property type="entry name" value="Calcium-dependent phosphotriesterase"/>
    <property type="match status" value="1"/>
</dbReference>
<dbReference type="InterPro" id="IPR018119">
    <property type="entry name" value="Strictosidine_synth_cons-reg"/>
</dbReference>
<feature type="domain" description="Strictosidine synthase conserved region" evidence="4">
    <location>
        <begin position="149"/>
        <end position="227"/>
    </location>
</feature>
<dbReference type="PANTHER" id="PTHR10426:SF88">
    <property type="entry name" value="ADIPOCYTE PLASMA MEMBRANE-ASSOCIATED PROTEIN HEMOMUCIN-RELATED"/>
    <property type="match status" value="1"/>
</dbReference>
<dbReference type="RefSeq" id="WP_020775330.1">
    <property type="nucleotide sequence ID" value="NZ_ANIK01000122.1"/>
</dbReference>
<keyword evidence="2" id="KW-0597">Phosphoprotein</keyword>
<accession>M6CG01</accession>
<dbReference type="EMBL" id="ANIK01000122">
    <property type="protein sequence ID" value="EMJ90669.1"/>
    <property type="molecule type" value="Genomic_DNA"/>
</dbReference>
<organism evidence="5 6">
    <name type="scientific">Leptospira alstonii serovar Sichuan str. 79601</name>
    <dbReference type="NCBI Taxonomy" id="1218565"/>
    <lineage>
        <taxon>Bacteria</taxon>
        <taxon>Pseudomonadati</taxon>
        <taxon>Spirochaetota</taxon>
        <taxon>Spirochaetia</taxon>
        <taxon>Leptospirales</taxon>
        <taxon>Leptospiraceae</taxon>
        <taxon>Leptospira</taxon>
    </lineage>
</organism>
<dbReference type="OrthoDB" id="9775406at2"/>